<feature type="chain" id="PRO_5045148230" evidence="1">
    <location>
        <begin position="25"/>
        <end position="101"/>
    </location>
</feature>
<dbReference type="EMBL" id="CP077683">
    <property type="protein sequence ID" value="QXE90653.1"/>
    <property type="molecule type" value="Genomic_DNA"/>
</dbReference>
<evidence type="ECO:0000256" key="1">
    <source>
        <dbReference type="SAM" id="SignalP"/>
    </source>
</evidence>
<keyword evidence="1" id="KW-0732">Signal</keyword>
<protein>
    <submittedName>
        <fullName evidence="2">Uncharacterized protein</fullName>
    </submittedName>
</protein>
<name>A0ABX8LK87_9BACT</name>
<evidence type="ECO:0000313" key="2">
    <source>
        <dbReference type="EMBL" id="QXE90653.1"/>
    </source>
</evidence>
<proteinExistence type="predicted"/>
<dbReference type="RefSeq" id="WP_217287278.1">
    <property type="nucleotide sequence ID" value="NZ_CP077683.1"/>
</dbReference>
<evidence type="ECO:0000313" key="3">
    <source>
        <dbReference type="Proteomes" id="UP000683559"/>
    </source>
</evidence>
<gene>
    <name evidence="2" type="ORF">KP001_20025</name>
</gene>
<dbReference type="Proteomes" id="UP000683559">
    <property type="component" value="Chromosome"/>
</dbReference>
<reference evidence="2 3" key="1">
    <citation type="submission" date="2021-06" db="EMBL/GenBank/DDBJ databases">
        <title>Gemonas diversity in paddy soil.</title>
        <authorList>
            <person name="Liu G."/>
        </authorList>
    </citation>
    <scope>NUCLEOTIDE SEQUENCE [LARGE SCALE GENOMIC DNA]</scope>
    <source>
        <strain evidence="2 3">RG2</strain>
    </source>
</reference>
<feature type="signal peptide" evidence="1">
    <location>
        <begin position="1"/>
        <end position="24"/>
    </location>
</feature>
<sequence length="101" mass="10981">MKGIISKLSVLAAVTLISALPVVASDTGMGMNAGESFQKDQCLLVAQSCRDSVDSLQQRIDRLHREIAKGTGVYTRDELRQLEFQLKDAIQTMEVLTRGGG</sequence>
<organism evidence="2 3">
    <name type="scientific">Geomonas subterranea</name>
    <dbReference type="NCBI Taxonomy" id="2847989"/>
    <lineage>
        <taxon>Bacteria</taxon>
        <taxon>Pseudomonadati</taxon>
        <taxon>Thermodesulfobacteriota</taxon>
        <taxon>Desulfuromonadia</taxon>
        <taxon>Geobacterales</taxon>
        <taxon>Geobacteraceae</taxon>
        <taxon>Geomonas</taxon>
    </lineage>
</organism>
<accession>A0ABX8LK87</accession>
<keyword evidence="3" id="KW-1185">Reference proteome</keyword>